<accession>A0A813XN10</accession>
<dbReference type="Proteomes" id="UP000663828">
    <property type="component" value="Unassembled WGS sequence"/>
</dbReference>
<name>A0A813XN10_ADIRI</name>
<sequence>MDEQVCKIMNPTDDMVIASGETEITTVNINQNKTSHHSSPLPAFSSADLELDDIVVVYSSNGAFQLARVIELKSESIKVIHFVGPKYTYNPKGPEQYVKVEEIILALDKITTGKSKFYTVSNVDLGCICDHLMKKRITNEKIADRDPVAVELNLVQNELMVFGRTKKDRLELVKQMQEKLFGNELTTEHGLTIAIEHADKSTFNITYDDIIEALIQHAQRRLEVDSNACVNGLACFIARVCSHGKTFACLAVAISKENHPKMYAFLDQCLRALSMLFVNDPTKLDDYLFRADYCQLVAST</sequence>
<dbReference type="AlphaFoldDB" id="A0A813XN10"/>
<reference evidence="1" key="1">
    <citation type="submission" date="2021-02" db="EMBL/GenBank/DDBJ databases">
        <authorList>
            <person name="Nowell W R."/>
        </authorList>
    </citation>
    <scope>NUCLEOTIDE SEQUENCE</scope>
</reference>
<dbReference type="EMBL" id="CAJNOR010000294">
    <property type="protein sequence ID" value="CAF0870481.1"/>
    <property type="molecule type" value="Genomic_DNA"/>
</dbReference>
<comment type="caution">
    <text evidence="1">The sequence shown here is derived from an EMBL/GenBank/DDBJ whole genome shotgun (WGS) entry which is preliminary data.</text>
</comment>
<proteinExistence type="predicted"/>
<keyword evidence="2" id="KW-1185">Reference proteome</keyword>
<evidence type="ECO:0000313" key="1">
    <source>
        <dbReference type="EMBL" id="CAF0870481.1"/>
    </source>
</evidence>
<organism evidence="1 2">
    <name type="scientific">Adineta ricciae</name>
    <name type="common">Rotifer</name>
    <dbReference type="NCBI Taxonomy" id="249248"/>
    <lineage>
        <taxon>Eukaryota</taxon>
        <taxon>Metazoa</taxon>
        <taxon>Spiralia</taxon>
        <taxon>Gnathifera</taxon>
        <taxon>Rotifera</taxon>
        <taxon>Eurotatoria</taxon>
        <taxon>Bdelloidea</taxon>
        <taxon>Adinetida</taxon>
        <taxon>Adinetidae</taxon>
        <taxon>Adineta</taxon>
    </lineage>
</organism>
<gene>
    <name evidence="1" type="ORF">XAT740_LOCUS6466</name>
</gene>
<protein>
    <submittedName>
        <fullName evidence="1">Uncharacterized protein</fullName>
    </submittedName>
</protein>
<evidence type="ECO:0000313" key="2">
    <source>
        <dbReference type="Proteomes" id="UP000663828"/>
    </source>
</evidence>